<dbReference type="InterPro" id="IPR036852">
    <property type="entry name" value="Peptidase_S8/S53_dom_sf"/>
</dbReference>
<protein>
    <submittedName>
        <fullName evidence="10">S8 family peptidase</fullName>
    </submittedName>
</protein>
<dbReference type="GO" id="GO:0005975">
    <property type="term" value="P:carbohydrate metabolic process"/>
    <property type="evidence" value="ECO:0007669"/>
    <property type="project" value="UniProtKB-ARBA"/>
</dbReference>
<feature type="active site" description="Charge relay system" evidence="5">
    <location>
        <position position="190"/>
    </location>
</feature>
<evidence type="ECO:0000259" key="9">
    <source>
        <dbReference type="Pfam" id="PF05922"/>
    </source>
</evidence>
<dbReference type="InterPro" id="IPR022398">
    <property type="entry name" value="Peptidase_S8_His-AS"/>
</dbReference>
<dbReference type="InterPro" id="IPR015500">
    <property type="entry name" value="Peptidase_S8_subtilisin-rel"/>
</dbReference>
<dbReference type="Gene3D" id="2.60.40.10">
    <property type="entry name" value="Immunoglobulins"/>
    <property type="match status" value="2"/>
</dbReference>
<dbReference type="InterPro" id="IPR015919">
    <property type="entry name" value="Cadherin-like_sf"/>
</dbReference>
<feature type="domain" description="Peptidase S8/S53" evidence="8">
    <location>
        <begin position="155"/>
        <end position="378"/>
    </location>
</feature>
<proteinExistence type="inferred from homology"/>
<dbReference type="InterPro" id="IPR050131">
    <property type="entry name" value="Peptidase_S8_subtilisin-like"/>
</dbReference>
<dbReference type="InterPro" id="IPR037045">
    <property type="entry name" value="S8pro/Inhibitor_I9_sf"/>
</dbReference>
<dbReference type="SUPFAM" id="SSF54897">
    <property type="entry name" value="Protease propeptides/inhibitors"/>
    <property type="match status" value="1"/>
</dbReference>
<evidence type="ECO:0000313" key="10">
    <source>
        <dbReference type="EMBL" id="QTR03400.1"/>
    </source>
</evidence>
<dbReference type="InterPro" id="IPR013783">
    <property type="entry name" value="Ig-like_fold"/>
</dbReference>
<dbReference type="InterPro" id="IPR034193">
    <property type="entry name" value="PCSK9_ProteinaseK-like"/>
</dbReference>
<evidence type="ECO:0000256" key="5">
    <source>
        <dbReference type="PROSITE-ProRule" id="PRU01240"/>
    </source>
</evidence>
<dbReference type="FunFam" id="3.40.50.200:FF:000014">
    <property type="entry name" value="Proteinase K"/>
    <property type="match status" value="1"/>
</dbReference>
<dbReference type="Pfam" id="PF00082">
    <property type="entry name" value="Peptidase_S8"/>
    <property type="match status" value="1"/>
</dbReference>
<dbReference type="GO" id="GO:0005509">
    <property type="term" value="F:calcium ion binding"/>
    <property type="evidence" value="ECO:0007669"/>
    <property type="project" value="InterPro"/>
</dbReference>
<gene>
    <name evidence="10" type="ORF">J7S33_31580</name>
</gene>
<keyword evidence="7" id="KW-0732">Signal</keyword>
<dbReference type="CDD" id="cd04077">
    <property type="entry name" value="Peptidases_S8_PCSK9_ProteinaseK_like"/>
    <property type="match status" value="1"/>
</dbReference>
<dbReference type="AlphaFoldDB" id="A0A8T8HYT3"/>
<keyword evidence="2 5" id="KW-0645">Protease</keyword>
<dbReference type="InterPro" id="IPR023827">
    <property type="entry name" value="Peptidase_S8_Asp-AS"/>
</dbReference>
<feature type="chain" id="PRO_5035890715" evidence="7">
    <location>
        <begin position="34"/>
        <end position="732"/>
    </location>
</feature>
<dbReference type="Proteomes" id="UP000671828">
    <property type="component" value="Chromosome"/>
</dbReference>
<evidence type="ECO:0000256" key="1">
    <source>
        <dbReference type="ARBA" id="ARBA00011073"/>
    </source>
</evidence>
<dbReference type="SUPFAM" id="SSF49313">
    <property type="entry name" value="Cadherin-like"/>
    <property type="match status" value="1"/>
</dbReference>
<dbReference type="InterPro" id="IPR023828">
    <property type="entry name" value="Peptidase_S8_Ser-AS"/>
</dbReference>
<dbReference type="Pfam" id="PF05345">
    <property type="entry name" value="He_PIG"/>
    <property type="match status" value="2"/>
</dbReference>
<feature type="active site" description="Charge relay system" evidence="5">
    <location>
        <position position="159"/>
    </location>
</feature>
<dbReference type="GO" id="GO:0005615">
    <property type="term" value="C:extracellular space"/>
    <property type="evidence" value="ECO:0007669"/>
    <property type="project" value="TreeGrafter"/>
</dbReference>
<dbReference type="Gene3D" id="3.40.50.200">
    <property type="entry name" value="Peptidase S8/S53 domain"/>
    <property type="match status" value="1"/>
</dbReference>
<dbReference type="EMBL" id="CP072788">
    <property type="protein sequence ID" value="QTR03400.1"/>
    <property type="molecule type" value="Genomic_DNA"/>
</dbReference>
<dbReference type="GO" id="GO:0006508">
    <property type="term" value="P:proteolysis"/>
    <property type="evidence" value="ECO:0007669"/>
    <property type="project" value="UniProtKB-KW"/>
</dbReference>
<accession>A0A8T8HYT3</accession>
<dbReference type="PROSITE" id="PS00136">
    <property type="entry name" value="SUBTILASE_ASP"/>
    <property type="match status" value="1"/>
</dbReference>
<keyword evidence="4 5" id="KW-0720">Serine protease</keyword>
<dbReference type="Gene3D" id="2.60.120.260">
    <property type="entry name" value="Galactose-binding domain-like"/>
    <property type="match status" value="1"/>
</dbReference>
<evidence type="ECO:0000313" key="11">
    <source>
        <dbReference type="Proteomes" id="UP000671828"/>
    </source>
</evidence>
<keyword evidence="3 5" id="KW-0378">Hydrolase</keyword>
<dbReference type="PRINTS" id="PR00723">
    <property type="entry name" value="SUBTILISIN"/>
</dbReference>
<dbReference type="PANTHER" id="PTHR43806:SF11">
    <property type="entry name" value="CEREVISIN-RELATED"/>
    <property type="match status" value="1"/>
</dbReference>
<dbReference type="PANTHER" id="PTHR43806">
    <property type="entry name" value="PEPTIDASE S8"/>
    <property type="match status" value="1"/>
</dbReference>
<feature type="active site" description="Charge relay system" evidence="5">
    <location>
        <position position="342"/>
    </location>
</feature>
<dbReference type="PROSITE" id="PS51892">
    <property type="entry name" value="SUBTILASE"/>
    <property type="match status" value="1"/>
</dbReference>
<feature type="signal peptide" evidence="7">
    <location>
        <begin position="1"/>
        <end position="33"/>
    </location>
</feature>
<evidence type="ECO:0000259" key="8">
    <source>
        <dbReference type="Pfam" id="PF00082"/>
    </source>
</evidence>
<dbReference type="Pfam" id="PF05922">
    <property type="entry name" value="Inhibitor_I9"/>
    <property type="match status" value="1"/>
</dbReference>
<name>A0A8T8HYT3_9PSEU</name>
<dbReference type="Gene3D" id="3.30.70.80">
    <property type="entry name" value="Peptidase S8 propeptide/proteinase inhibitor I9"/>
    <property type="match status" value="1"/>
</dbReference>
<evidence type="ECO:0000256" key="3">
    <source>
        <dbReference type="ARBA" id="ARBA00022801"/>
    </source>
</evidence>
<sequence length="732" mass="73820">MEAVRARGRWRRATAGAVTAVLALGVSAVPAAAAEGVVLGADRPGSIKDSYIVAVKDVQGAAVAGKAAGLTAEYGGTVTTTWQHALRGFSARMTAAQARRLAADPAVAFVEQDAEVRVSGEQTNPPNWGLDRVDQRDLPLDGKYSYGTRAENVTAYVIDTGVRTSHSAFEGRATWGANTVDSNNTDCHGHGTHVAGIVGGKEHGLAKGVRIVGVKVLNCTGSGSNTGVISGVEWVTANAAKPAVANMSLGGGAATALDTAVRNSIASGITYALASANDNRDACNTSPARVAEGITVNASDKGDTRATFSNFGTCTDIFAPGVGIVSAWKDNDSATYTASGTSMAAPHVAGAAAIWLADRPGDTPAQVGAGIIAAATTGKVVNPGTGSPNRLLHVDPGAQGDPVTLPNPGRQTGVVGKPTYVKVVASGGTGPYTWSAKGLPAGIALQPSTTEGAIAEGTPTAAGSHEVALTVTDAGGSSATAEFTWTITDGGGGGDPVVADPGPQAGEVGQDVELEIVVDGGTKPHTWAATGLPGGLAIDAGTGLVTGRLAAAGRFTTTVTVTDAQGRSGRTTFDWTVTGGCAPGQRVVNPGFESGGTGWTASAQVIGEHAGDGQPARTGSWSAWLGGWGRTSNDSVSQSVAVPTGCSSLKLSFWVHIDTDERGSTAYDRLTVTVGDKTLKTLSNVDAAAGYRQHTFDLAAFAGQTVTVRFNGTEDTNLQTSFVVDDVALDGA</sequence>
<dbReference type="GO" id="GO:0016020">
    <property type="term" value="C:membrane"/>
    <property type="evidence" value="ECO:0007669"/>
    <property type="project" value="InterPro"/>
</dbReference>
<evidence type="ECO:0000256" key="6">
    <source>
        <dbReference type="RuleBase" id="RU003355"/>
    </source>
</evidence>
<comment type="similarity">
    <text evidence="1 5 6">Belongs to the peptidase S8 family.</text>
</comment>
<evidence type="ECO:0000256" key="7">
    <source>
        <dbReference type="SAM" id="SignalP"/>
    </source>
</evidence>
<dbReference type="PROSITE" id="PS00138">
    <property type="entry name" value="SUBTILASE_SER"/>
    <property type="match status" value="1"/>
</dbReference>
<dbReference type="SUPFAM" id="SSF52743">
    <property type="entry name" value="Subtilisin-like"/>
    <property type="match status" value="1"/>
</dbReference>
<dbReference type="GO" id="GO:0004252">
    <property type="term" value="F:serine-type endopeptidase activity"/>
    <property type="evidence" value="ECO:0007669"/>
    <property type="project" value="UniProtKB-UniRule"/>
</dbReference>
<dbReference type="InterPro" id="IPR000209">
    <property type="entry name" value="Peptidase_S8/S53_dom"/>
</dbReference>
<evidence type="ECO:0000256" key="2">
    <source>
        <dbReference type="ARBA" id="ARBA00022670"/>
    </source>
</evidence>
<dbReference type="PROSITE" id="PS00137">
    <property type="entry name" value="SUBTILASE_HIS"/>
    <property type="match status" value="1"/>
</dbReference>
<feature type="domain" description="Inhibitor I9" evidence="9">
    <location>
        <begin position="72"/>
        <end position="118"/>
    </location>
</feature>
<evidence type="ECO:0000256" key="4">
    <source>
        <dbReference type="ARBA" id="ARBA00022825"/>
    </source>
</evidence>
<organism evidence="10 11">
    <name type="scientific">Saccharothrix algeriensis</name>
    <dbReference type="NCBI Taxonomy" id="173560"/>
    <lineage>
        <taxon>Bacteria</taxon>
        <taxon>Bacillati</taxon>
        <taxon>Actinomycetota</taxon>
        <taxon>Actinomycetes</taxon>
        <taxon>Pseudonocardiales</taxon>
        <taxon>Pseudonocardiaceae</taxon>
        <taxon>Saccharothrix</taxon>
    </lineage>
</organism>
<reference evidence="10" key="1">
    <citation type="submission" date="2021-04" db="EMBL/GenBank/DDBJ databases">
        <title>Saccharothrix algeriensis WGS.</title>
        <authorList>
            <person name="Stuskova K."/>
            <person name="Hakalova E."/>
            <person name="Tebbal A.B."/>
            <person name="Eichmeier A."/>
        </authorList>
    </citation>
    <scope>NUCLEOTIDE SEQUENCE</scope>
    <source>
        <strain evidence="10">NRRL B-24137</strain>
    </source>
</reference>
<dbReference type="InterPro" id="IPR010259">
    <property type="entry name" value="S8pro/Inhibitor_I9"/>
</dbReference>